<dbReference type="InterPro" id="IPR005501">
    <property type="entry name" value="LamB/YcsF/PxpA-like"/>
</dbReference>
<dbReference type="EMBL" id="CAFBNE010000025">
    <property type="protein sequence ID" value="CAB4943140.1"/>
    <property type="molecule type" value="Genomic_DNA"/>
</dbReference>
<dbReference type="InterPro" id="IPR011330">
    <property type="entry name" value="Glyco_hydro/deAcase_b/a-brl"/>
</dbReference>
<sequence length="166" mass="17705">MSRTVDLVADIGESFGSHRISDDERLLSTLTSANVPCGFHVGPPWTLAASDFACRTIGISIGAHPQFPGPRLLRSAGIGAIPRRTEHDVLYQIGALQTSAIVRETSVTHVSPRGRLGTLASTDRYCESAVANAVEEHDADLPALTIPGELDREARARGLRVSNHSA</sequence>
<reference evidence="1" key="1">
    <citation type="submission" date="2020-05" db="EMBL/GenBank/DDBJ databases">
        <authorList>
            <person name="Chiriac C."/>
            <person name="Salcher M."/>
            <person name="Ghai R."/>
            <person name="Kavagutti S V."/>
        </authorList>
    </citation>
    <scope>NUCLEOTIDE SEQUENCE</scope>
</reference>
<proteinExistence type="predicted"/>
<dbReference type="Pfam" id="PF03746">
    <property type="entry name" value="LamB_YcsF"/>
    <property type="match status" value="1"/>
</dbReference>
<dbReference type="AlphaFoldDB" id="A0A6J7JI46"/>
<dbReference type="SUPFAM" id="SSF88713">
    <property type="entry name" value="Glycoside hydrolase/deacetylase"/>
    <property type="match status" value="1"/>
</dbReference>
<gene>
    <name evidence="1" type="ORF">UFOPK3772_01059</name>
</gene>
<protein>
    <submittedName>
        <fullName evidence="1">Unannotated protein</fullName>
    </submittedName>
</protein>
<dbReference type="PANTHER" id="PTHR30292:SF0">
    <property type="entry name" value="5-OXOPROLINASE SUBUNIT A"/>
    <property type="match status" value="1"/>
</dbReference>
<dbReference type="Gene3D" id="3.20.20.370">
    <property type="entry name" value="Glycoside hydrolase/deacetylase"/>
    <property type="match status" value="1"/>
</dbReference>
<accession>A0A6J7JI46</accession>
<dbReference type="PANTHER" id="PTHR30292">
    <property type="entry name" value="UNCHARACTERIZED PROTEIN YBGL-RELATED"/>
    <property type="match status" value="1"/>
</dbReference>
<name>A0A6J7JI46_9ZZZZ</name>
<dbReference type="GO" id="GO:0005975">
    <property type="term" value="P:carbohydrate metabolic process"/>
    <property type="evidence" value="ECO:0007669"/>
    <property type="project" value="InterPro"/>
</dbReference>
<evidence type="ECO:0000313" key="1">
    <source>
        <dbReference type="EMBL" id="CAB4943140.1"/>
    </source>
</evidence>
<organism evidence="1">
    <name type="scientific">freshwater metagenome</name>
    <dbReference type="NCBI Taxonomy" id="449393"/>
    <lineage>
        <taxon>unclassified sequences</taxon>
        <taxon>metagenomes</taxon>
        <taxon>ecological metagenomes</taxon>
    </lineage>
</organism>